<comment type="caution">
    <text evidence="1">The sequence shown here is derived from an EMBL/GenBank/DDBJ whole genome shotgun (WGS) entry which is preliminary data.</text>
</comment>
<dbReference type="RefSeq" id="WP_302713867.1">
    <property type="nucleotide sequence ID" value="NZ_JAULRT010000060.1"/>
</dbReference>
<organism evidence="1 2">
    <name type="scientific">Gilvimarinus algae</name>
    <dbReference type="NCBI Taxonomy" id="3058037"/>
    <lineage>
        <taxon>Bacteria</taxon>
        <taxon>Pseudomonadati</taxon>
        <taxon>Pseudomonadota</taxon>
        <taxon>Gammaproteobacteria</taxon>
        <taxon>Cellvibrionales</taxon>
        <taxon>Cellvibrionaceae</taxon>
        <taxon>Gilvimarinus</taxon>
    </lineage>
</organism>
<accession>A0ABT8THS3</accession>
<evidence type="ECO:0000313" key="1">
    <source>
        <dbReference type="EMBL" id="MDO3383140.1"/>
    </source>
</evidence>
<dbReference type="Proteomes" id="UP001168380">
    <property type="component" value="Unassembled WGS sequence"/>
</dbReference>
<reference evidence="1" key="1">
    <citation type="submission" date="2023-07" db="EMBL/GenBank/DDBJ databases">
        <title>Gilvimarinus algae sp. nov., isolated from the surface of Kelp.</title>
        <authorList>
            <person name="Sun Y.Y."/>
            <person name="Gong Y."/>
            <person name="Du Z.J."/>
        </authorList>
    </citation>
    <scope>NUCLEOTIDE SEQUENCE</scope>
    <source>
        <strain evidence="1">SDUM040014</strain>
    </source>
</reference>
<sequence length="95" mass="11083">MERNVNDMIDGWDISLQRNVHMYTHALSIQSGQSKFSIDCEDLPTEEKNIGIWLYTSTIPESRVGEVQKVLLKWAKQYPIKFQIYASKDDFVTNK</sequence>
<gene>
    <name evidence="1" type="ORF">QWI16_13250</name>
</gene>
<dbReference type="EMBL" id="JAULRT010000060">
    <property type="protein sequence ID" value="MDO3383140.1"/>
    <property type="molecule type" value="Genomic_DNA"/>
</dbReference>
<name>A0ABT8THS3_9GAMM</name>
<proteinExistence type="predicted"/>
<keyword evidence="2" id="KW-1185">Reference proteome</keyword>
<evidence type="ECO:0000313" key="2">
    <source>
        <dbReference type="Proteomes" id="UP001168380"/>
    </source>
</evidence>
<protein>
    <submittedName>
        <fullName evidence="1">Uncharacterized protein</fullName>
    </submittedName>
</protein>